<dbReference type="PANTHER" id="PTHR13890">
    <property type="entry name" value="RNA SPLICING PROTEIN MRS2, MITOCHONDRIAL"/>
    <property type="match status" value="1"/>
</dbReference>
<evidence type="ECO:0000256" key="9">
    <source>
        <dbReference type="ARBA" id="ARBA00022946"/>
    </source>
</evidence>
<dbReference type="CDD" id="cd12823">
    <property type="entry name" value="Mrs2_Mfm1p-like"/>
    <property type="match status" value="1"/>
</dbReference>
<reference evidence="18" key="3">
    <citation type="submission" date="2025-09" db="UniProtKB">
        <authorList>
            <consortium name="Ensembl"/>
        </authorList>
    </citation>
    <scope>IDENTIFICATION</scope>
</reference>
<dbReference type="FunCoup" id="A0A667Y4H5">
    <property type="interactions" value="409"/>
</dbReference>
<dbReference type="InterPro" id="IPR039204">
    <property type="entry name" value="MRS2-like"/>
</dbReference>
<dbReference type="OrthoDB" id="10251508at2759"/>
<proteinExistence type="inferred from homology"/>
<keyword evidence="7 15" id="KW-0999">Mitochondrion inner membrane</keyword>
<evidence type="ECO:0000256" key="10">
    <source>
        <dbReference type="ARBA" id="ARBA00022989"/>
    </source>
</evidence>
<keyword evidence="13 15" id="KW-0472">Membrane</keyword>
<keyword evidence="12" id="KW-0496">Mitochondrion</keyword>
<keyword evidence="5 15" id="KW-0812">Transmembrane</keyword>
<keyword evidence="10 15" id="KW-1133">Transmembrane helix</keyword>
<dbReference type="Ensembl" id="ENSMMDT00005021934.1">
    <property type="protein sequence ID" value="ENSMMDP00005021448.1"/>
    <property type="gene ID" value="ENSMMDG00005010421.1"/>
</dbReference>
<dbReference type="GO" id="GO:0045016">
    <property type="term" value="P:mitochondrial magnesium ion transmembrane transport"/>
    <property type="evidence" value="ECO:0007669"/>
    <property type="project" value="TreeGrafter"/>
</dbReference>
<dbReference type="Pfam" id="PF22099">
    <property type="entry name" value="MRS2-like"/>
    <property type="match status" value="1"/>
</dbReference>
<dbReference type="RefSeq" id="XP_029928774.1">
    <property type="nucleotide sequence ID" value="XM_030072914.1"/>
</dbReference>
<dbReference type="PANTHER" id="PTHR13890:SF0">
    <property type="entry name" value="MAGNESIUM TRANSPORTER MRS2 HOMOLOG, MITOCHONDRIAL"/>
    <property type="match status" value="1"/>
</dbReference>
<keyword evidence="9" id="KW-0809">Transit peptide</keyword>
<dbReference type="FunFam" id="1.20.58.340:FF:000007">
    <property type="entry name" value="Magnesium transporter MRS2 homolog, mitochondrial"/>
    <property type="match status" value="1"/>
</dbReference>
<organism evidence="18 19">
    <name type="scientific">Myripristis murdjan</name>
    <name type="common">pinecone soldierfish</name>
    <dbReference type="NCBI Taxonomy" id="586833"/>
    <lineage>
        <taxon>Eukaryota</taxon>
        <taxon>Metazoa</taxon>
        <taxon>Chordata</taxon>
        <taxon>Craniata</taxon>
        <taxon>Vertebrata</taxon>
        <taxon>Euteleostomi</taxon>
        <taxon>Actinopterygii</taxon>
        <taxon>Neopterygii</taxon>
        <taxon>Teleostei</taxon>
        <taxon>Neoteleostei</taxon>
        <taxon>Acanthomorphata</taxon>
        <taxon>Holocentriformes</taxon>
        <taxon>Holocentridae</taxon>
        <taxon>Myripristis</taxon>
    </lineage>
</organism>
<evidence type="ECO:0000256" key="2">
    <source>
        <dbReference type="ARBA" id="ARBA00009765"/>
    </source>
</evidence>
<reference evidence="18" key="1">
    <citation type="submission" date="2019-06" db="EMBL/GenBank/DDBJ databases">
        <authorList>
            <consortium name="Wellcome Sanger Institute Data Sharing"/>
        </authorList>
    </citation>
    <scope>NUCLEOTIDE SEQUENCE [LARGE SCALE GENOMIC DNA]</scope>
</reference>
<sequence>MVACVKTVFCAGVWAQALEVRLSRVLPDGCVNCSKTYLPFGGCFYPKRLASVASPYRSSMAGNRTPTPSSADTVLCPFSYTVPLAWHSKSYSHVRTAGCCSQMSPAFRCQLVQSQSSAVRKESLLQGATKWGHVSFIRTRVTEASLSSVVPTFVVMKFDTEGNVTSFEKKKTELCQELSLQARDLRFQHSTSLTARNNCIIIRMESLKAIVTPQCLLVLDFRGLGLERWLVLELAPQLASQSHSLPFEFRALEAILQHRVNTLQARLSEVHPVIVDTLESLVDPKLLSADRSKLHVLLQNSKSLSELETDIKVFKDSLWKILDEEEIIEELCLTKWTDPRVFEESSLGIDHAEEMELLLENYYMQAEELGNETRELKGLIDDSESVIFINLDSHRNVMMRLNLQLTMGTFSLSLFGLMGVAFGMNLESSFEEDPRVFWLVTGIMFLGSGLIWRRLLSFLGRHLEPSVPPPIPPPWKRNLKSSDIKAGVR</sequence>
<dbReference type="GeneTree" id="ENSGT00390000009988"/>
<dbReference type="Gene3D" id="1.20.58.340">
    <property type="entry name" value="Magnesium transport protein CorA, transmembrane region"/>
    <property type="match status" value="1"/>
</dbReference>
<keyword evidence="17" id="KW-0732">Signal</keyword>
<keyword evidence="11 15" id="KW-0406">Ion transport</keyword>
<dbReference type="GO" id="GO:0005743">
    <property type="term" value="C:mitochondrial inner membrane"/>
    <property type="evidence" value="ECO:0007669"/>
    <property type="project" value="UniProtKB-SubCell"/>
</dbReference>
<evidence type="ECO:0000256" key="7">
    <source>
        <dbReference type="ARBA" id="ARBA00022792"/>
    </source>
</evidence>
<evidence type="ECO:0000256" key="12">
    <source>
        <dbReference type="ARBA" id="ARBA00023128"/>
    </source>
</evidence>
<keyword evidence="19" id="KW-1185">Reference proteome</keyword>
<evidence type="ECO:0000256" key="13">
    <source>
        <dbReference type="ARBA" id="ARBA00023136"/>
    </source>
</evidence>
<dbReference type="RefSeq" id="XP_029928775.1">
    <property type="nucleotide sequence ID" value="XM_030072915.1"/>
</dbReference>
<comment type="subcellular location">
    <subcellularLocation>
        <location evidence="1 15">Mitochondrion inner membrane</location>
        <topology evidence="1 15">Multi-pass membrane protein</topology>
    </subcellularLocation>
</comment>
<dbReference type="AlphaFoldDB" id="A0A667Y4H5"/>
<dbReference type="GO" id="GO:0046872">
    <property type="term" value="F:metal ion binding"/>
    <property type="evidence" value="ECO:0007669"/>
    <property type="project" value="UniProtKB-KW"/>
</dbReference>
<dbReference type="GO" id="GO:0015095">
    <property type="term" value="F:magnesium ion transmembrane transporter activity"/>
    <property type="evidence" value="ECO:0007669"/>
    <property type="project" value="TreeGrafter"/>
</dbReference>
<dbReference type="FunFam" id="2.40.128.330:FF:000003">
    <property type="entry name" value="Magnesium transporter MRS2 homolog, mitochondrial"/>
    <property type="match status" value="1"/>
</dbReference>
<feature type="region of interest" description="Disordered" evidence="16">
    <location>
        <begin position="470"/>
        <end position="489"/>
    </location>
</feature>
<evidence type="ECO:0000256" key="17">
    <source>
        <dbReference type="SAM" id="SignalP"/>
    </source>
</evidence>
<evidence type="ECO:0000256" key="1">
    <source>
        <dbReference type="ARBA" id="ARBA00004448"/>
    </source>
</evidence>
<evidence type="ECO:0000256" key="6">
    <source>
        <dbReference type="ARBA" id="ARBA00022723"/>
    </source>
</evidence>
<dbReference type="CTD" id="57380"/>
<feature type="transmembrane region" description="Helical" evidence="15">
    <location>
        <begin position="436"/>
        <end position="452"/>
    </location>
</feature>
<evidence type="ECO:0000256" key="3">
    <source>
        <dbReference type="ARBA" id="ARBA00011255"/>
    </source>
</evidence>
<evidence type="ECO:0000313" key="19">
    <source>
        <dbReference type="Proteomes" id="UP000472263"/>
    </source>
</evidence>
<feature type="signal peptide" evidence="17">
    <location>
        <begin position="1"/>
        <end position="15"/>
    </location>
</feature>
<reference evidence="18" key="2">
    <citation type="submission" date="2025-08" db="UniProtKB">
        <authorList>
            <consortium name="Ensembl"/>
        </authorList>
    </citation>
    <scope>IDENTIFICATION</scope>
</reference>
<evidence type="ECO:0000256" key="8">
    <source>
        <dbReference type="ARBA" id="ARBA00022842"/>
    </source>
</evidence>
<dbReference type="InParanoid" id="A0A667Y4H5"/>
<dbReference type="GeneID" id="115374143"/>
<protein>
    <recommendedName>
        <fullName evidence="15">Magnesium transporter</fullName>
    </recommendedName>
</protein>
<keyword evidence="8 15" id="KW-0460">Magnesium</keyword>
<dbReference type="Proteomes" id="UP000472263">
    <property type="component" value="Chromosome 16"/>
</dbReference>
<comment type="function">
    <text evidence="14">Magnesium transporter that mediates the influx of magnesium into the mitochondrial matrix and regulates magnesium metabolism. Also permeable to calcium, sodium and potassium ions. Required for normal expression of the mitochondrial respiratory complex I subunits. May play a role in maintaining the inner mitochondrial membrane potential.</text>
</comment>
<feature type="chain" id="PRO_5025626994" description="Magnesium transporter" evidence="17">
    <location>
        <begin position="16"/>
        <end position="489"/>
    </location>
</feature>
<comment type="similarity">
    <text evidence="2 15">Belongs to the CorA metal ion transporter (MIT) (TC 1.A.35) family.</text>
</comment>
<dbReference type="Gene3D" id="2.40.128.330">
    <property type="match status" value="1"/>
</dbReference>
<evidence type="ECO:0000256" key="14">
    <source>
        <dbReference type="ARBA" id="ARBA00093432"/>
    </source>
</evidence>
<gene>
    <name evidence="18" type="primary">MRS2</name>
    <name evidence="18" type="synonym">mrs2</name>
</gene>
<comment type="subunit">
    <text evidence="3">Homopentamer.</text>
</comment>
<evidence type="ECO:0000256" key="16">
    <source>
        <dbReference type="SAM" id="MobiDB-lite"/>
    </source>
</evidence>
<evidence type="ECO:0000256" key="11">
    <source>
        <dbReference type="ARBA" id="ARBA00023065"/>
    </source>
</evidence>
<evidence type="ECO:0000256" key="5">
    <source>
        <dbReference type="ARBA" id="ARBA00022692"/>
    </source>
</evidence>
<feature type="transmembrane region" description="Helical" evidence="15">
    <location>
        <begin position="405"/>
        <end position="424"/>
    </location>
</feature>
<keyword evidence="4 15" id="KW-0813">Transport</keyword>
<keyword evidence="6" id="KW-0479">Metal-binding</keyword>
<evidence type="ECO:0000313" key="18">
    <source>
        <dbReference type="Ensembl" id="ENSMMDP00005021448.1"/>
    </source>
</evidence>
<evidence type="ECO:0000256" key="15">
    <source>
        <dbReference type="RuleBase" id="RU366042"/>
    </source>
</evidence>
<accession>A0A667Y4H5</accession>
<name>A0A667Y4H5_9TELE</name>
<evidence type="ECO:0000256" key="4">
    <source>
        <dbReference type="ARBA" id="ARBA00022448"/>
    </source>
</evidence>